<dbReference type="InterPro" id="IPR011538">
    <property type="entry name" value="Nuo51_FMN-bd"/>
</dbReference>
<evidence type="ECO:0000256" key="3">
    <source>
        <dbReference type="ARBA" id="ARBA00022723"/>
    </source>
</evidence>
<dbReference type="InterPro" id="IPR017896">
    <property type="entry name" value="4Fe4S_Fe-S-bd"/>
</dbReference>
<dbReference type="KEGG" id="pck:BMSBPS_0270"/>
<keyword evidence="3 8" id="KW-0479">Metal-binding</keyword>
<feature type="binding site" evidence="8">
    <location>
        <position position="383"/>
    </location>
    <ligand>
        <name>[4Fe-4S] cluster</name>
        <dbReference type="ChEBI" id="CHEBI:49883"/>
        <label>1</label>
    </ligand>
</feature>
<name>U3U377_9GAMM</name>
<dbReference type="InterPro" id="IPR037225">
    <property type="entry name" value="Nuo51_FMN-bd_sf"/>
</dbReference>
<evidence type="ECO:0000256" key="4">
    <source>
        <dbReference type="ARBA" id="ARBA00022737"/>
    </source>
</evidence>
<evidence type="ECO:0000256" key="2">
    <source>
        <dbReference type="ARBA" id="ARBA00022485"/>
    </source>
</evidence>
<keyword evidence="8" id="KW-0997">Cell inner membrane</keyword>
<dbReference type="EC" id="7.-.-.-" evidence="8"/>
<comment type="subcellular location">
    <subcellularLocation>
        <location evidence="8">Cell inner membrane</location>
        <topology evidence="8">Peripheral membrane protein</topology>
    </subcellularLocation>
</comment>
<proteinExistence type="inferred from homology"/>
<keyword evidence="6 8" id="KW-0408">Iron</keyword>
<dbReference type="SUPFAM" id="SSF46548">
    <property type="entry name" value="alpha-helical ferredoxin"/>
    <property type="match status" value="1"/>
</dbReference>
<evidence type="ECO:0000256" key="5">
    <source>
        <dbReference type="ARBA" id="ARBA00022982"/>
    </source>
</evidence>
<protein>
    <recommendedName>
        <fullName evidence="8">Ion-translocating oxidoreductase complex subunit C</fullName>
        <ecNumber evidence="8">7.-.-.-</ecNumber>
    </recommendedName>
    <alternativeName>
        <fullName evidence="8">Rnf electron transport complex subunit C</fullName>
    </alternativeName>
</protein>
<dbReference type="PANTHER" id="PTHR43034">
    <property type="entry name" value="ION-TRANSLOCATING OXIDOREDUCTASE COMPLEX SUBUNIT C"/>
    <property type="match status" value="1"/>
</dbReference>
<dbReference type="eggNOG" id="COG4656">
    <property type="taxonomic scope" value="Bacteria"/>
</dbReference>
<dbReference type="PATRIC" id="fig|1235990.3.peg.638"/>
<keyword evidence="8" id="KW-1003">Cell membrane</keyword>
<feature type="binding site" evidence="8">
    <location>
        <position position="419"/>
    </location>
    <ligand>
        <name>[4Fe-4S] cluster</name>
        <dbReference type="ChEBI" id="CHEBI:49883"/>
        <label>2</label>
    </ligand>
</feature>
<sequence length="528" mass="59628">MILHNHIKKFFRKKKFWNFKGGIYPLEMKIQSNCIAISHLPLPNRFIVFLKQHIGYQGEICVKKGDHVLRGQPLTVGSGYMMLPVHAPTSGTVEAIAPYPISKKREELCVFLRADGQDRWIKLDPQPNYRSLSRKEIIKRIYNAGIAGLGGAGFPAAAKLSIGLQKRVKTLIINAVECEPYITADDRLIQDYTLEVLEGCRILAWILQANHVLIGIEDNKPQAIQAIRQALGDNNDLQLCVIPTKYPSGSAKQLTKILTGLEVPCNGHSLDIGILMHNVATVWAIKRAIINGEPITERVITLTGKSISNPCNAWSRIGTSLSHLLDHVGFTPSASQILIIGGPMMGFTVTSTEIPTVKMTNCILAPSINEIAPRFEEKPCIRCSACAEVCPIRLLPQQLYWYSKTKDHDSTRVYHIEDCIECGACAYVCPSHIPLVQYYRQEKFELQCIDFQKKRMAESKARFEARQIRLQDDRKKRQLLHNIFNTKNFQTLNHTIDDTNDSRKEIIEKAISRVKARKKMHLSKKIEA</sequence>
<keyword evidence="1 8" id="KW-0813">Transport</keyword>
<dbReference type="PROSITE" id="PS00198">
    <property type="entry name" value="4FE4S_FER_1"/>
    <property type="match status" value="1"/>
</dbReference>
<dbReference type="NCBIfam" id="TIGR01945">
    <property type="entry name" value="rnfC"/>
    <property type="match status" value="1"/>
</dbReference>
<keyword evidence="2 8" id="KW-0004">4Fe-4S</keyword>
<keyword evidence="7 8" id="KW-0411">Iron-sulfur</keyword>
<comment type="subunit">
    <text evidence="8">The complex is composed of six subunits: RnfA, RnfB, RnfC, RnfD, RnfE and RnfG.</text>
</comment>
<reference evidence="9 10" key="1">
    <citation type="submission" date="2012-10" db="EMBL/GenBank/DDBJ databases">
        <title>Genome sequence of the symbiont of the pentatomidae stink bug Halyomorpha halys.</title>
        <authorList>
            <person name="Kobayashi H."/>
            <person name="Fujii-Muramatsu R."/>
            <person name="Takeishi K."/>
            <person name="Noda H."/>
        </authorList>
    </citation>
    <scope>NUCLEOTIDE SEQUENCE [LARGE SCALE GENOMIC DNA]</scope>
</reference>
<dbReference type="PANTHER" id="PTHR43034:SF2">
    <property type="entry name" value="ION-TRANSLOCATING OXIDOREDUCTASE COMPLEX SUBUNIT C"/>
    <property type="match status" value="1"/>
</dbReference>
<comment type="function">
    <text evidence="8">Part of a membrane-bound complex that couples electron transfer with translocation of ions across the membrane.</text>
</comment>
<dbReference type="Gene3D" id="3.30.70.20">
    <property type="match status" value="1"/>
</dbReference>
<keyword evidence="5 8" id="KW-0249">Electron transport</keyword>
<dbReference type="NCBIfam" id="NF003454">
    <property type="entry name" value="PRK05035.1"/>
    <property type="match status" value="1"/>
</dbReference>
<dbReference type="SUPFAM" id="SSF142019">
    <property type="entry name" value="Nqo1 FMN-binding domain-like"/>
    <property type="match status" value="1"/>
</dbReference>
<dbReference type="GO" id="GO:0051539">
    <property type="term" value="F:4 iron, 4 sulfur cluster binding"/>
    <property type="evidence" value="ECO:0007669"/>
    <property type="project" value="UniProtKB-KW"/>
</dbReference>
<keyword evidence="10" id="KW-1185">Reference proteome</keyword>
<evidence type="ECO:0000313" key="10">
    <source>
        <dbReference type="Proteomes" id="UP000016900"/>
    </source>
</evidence>
<dbReference type="GO" id="GO:0022900">
    <property type="term" value="P:electron transport chain"/>
    <property type="evidence" value="ECO:0007669"/>
    <property type="project" value="UniProtKB-UniRule"/>
</dbReference>
<dbReference type="HAMAP" id="MF_00461">
    <property type="entry name" value="RsxC_RnfC"/>
    <property type="match status" value="1"/>
</dbReference>
<evidence type="ECO:0000256" key="8">
    <source>
        <dbReference type="HAMAP-Rule" id="MF_00461"/>
    </source>
</evidence>
<dbReference type="AlphaFoldDB" id="U3U377"/>
<keyword evidence="8" id="KW-1278">Translocase</keyword>
<dbReference type="Pfam" id="PF12838">
    <property type="entry name" value="Fer4_7"/>
    <property type="match status" value="1"/>
</dbReference>
<comment type="similarity">
    <text evidence="8">Belongs to the 4Fe4S bacterial-type ferredoxin family. RnfC subfamily.</text>
</comment>
<dbReference type="GO" id="GO:0005886">
    <property type="term" value="C:plasma membrane"/>
    <property type="evidence" value="ECO:0007669"/>
    <property type="project" value="UniProtKB-SubCell"/>
</dbReference>
<evidence type="ECO:0000313" key="9">
    <source>
        <dbReference type="EMBL" id="BAO00611.1"/>
    </source>
</evidence>
<dbReference type="Pfam" id="PF01512">
    <property type="entry name" value="Complex1_51K"/>
    <property type="match status" value="1"/>
</dbReference>
<dbReference type="InterPro" id="IPR017900">
    <property type="entry name" value="4Fe4S_Fe_S_CS"/>
</dbReference>
<dbReference type="Gene3D" id="3.40.50.11540">
    <property type="entry name" value="NADH-ubiquinone oxidoreductase 51kDa subunit"/>
    <property type="match status" value="1"/>
</dbReference>
<dbReference type="RefSeq" id="WP_022564630.1">
    <property type="nucleotide sequence ID" value="NZ_CP010907.1"/>
</dbReference>
<evidence type="ECO:0000256" key="6">
    <source>
        <dbReference type="ARBA" id="ARBA00023004"/>
    </source>
</evidence>
<evidence type="ECO:0000256" key="7">
    <source>
        <dbReference type="ARBA" id="ARBA00023014"/>
    </source>
</evidence>
<keyword evidence="4 8" id="KW-0677">Repeat</keyword>
<accession>U3U377</accession>
<dbReference type="OrthoDB" id="9767754at2"/>
<dbReference type="STRING" id="1235990.BMSBPS_0270"/>
<dbReference type="GO" id="GO:0046872">
    <property type="term" value="F:metal ion binding"/>
    <property type="evidence" value="ECO:0007669"/>
    <property type="project" value="UniProtKB-KW"/>
</dbReference>
<dbReference type="GO" id="GO:0009055">
    <property type="term" value="F:electron transfer activity"/>
    <property type="evidence" value="ECO:0007669"/>
    <property type="project" value="InterPro"/>
</dbReference>
<dbReference type="KEGG" id="hhs:HHS_06410"/>
<feature type="binding site" evidence="8">
    <location>
        <position position="380"/>
    </location>
    <ligand>
        <name>[4Fe-4S] cluster</name>
        <dbReference type="ChEBI" id="CHEBI:49883"/>
        <label>1</label>
    </ligand>
</feature>
<feature type="binding site" evidence="8">
    <location>
        <position position="429"/>
    </location>
    <ligand>
        <name>[4Fe-4S] cluster</name>
        <dbReference type="ChEBI" id="CHEBI:49883"/>
        <label>1</label>
    </ligand>
</feature>
<feature type="binding site" evidence="8">
    <location>
        <position position="425"/>
    </location>
    <ligand>
        <name>[4Fe-4S] cluster</name>
        <dbReference type="ChEBI" id="CHEBI:49883"/>
        <label>2</label>
    </ligand>
</feature>
<dbReference type="EMBL" id="AP012554">
    <property type="protein sequence ID" value="BAO00611.1"/>
    <property type="molecule type" value="Genomic_DNA"/>
</dbReference>
<gene>
    <name evidence="8 9" type="primary">rnfC</name>
    <name evidence="9" type="ORF">HHS_06410</name>
</gene>
<dbReference type="InterPro" id="IPR010208">
    <property type="entry name" value="Ion_transpt_RnfC/RsxC"/>
</dbReference>
<dbReference type="InterPro" id="IPR026902">
    <property type="entry name" value="RnfC_N"/>
</dbReference>
<organism evidence="9 10">
    <name type="scientific">Candidatus Pantoea carbekii</name>
    <dbReference type="NCBI Taxonomy" id="1235990"/>
    <lineage>
        <taxon>Bacteria</taxon>
        <taxon>Pseudomonadati</taxon>
        <taxon>Pseudomonadota</taxon>
        <taxon>Gammaproteobacteria</taxon>
        <taxon>Enterobacterales</taxon>
        <taxon>Erwiniaceae</taxon>
        <taxon>Pantoea</taxon>
    </lineage>
</organism>
<comment type="cofactor">
    <cofactor evidence="8">
        <name>[4Fe-4S] cluster</name>
        <dbReference type="ChEBI" id="CHEBI:49883"/>
    </cofactor>
    <text evidence="8">Binds 2 [4Fe-4S] clusters per subunit.</text>
</comment>
<feature type="binding site" evidence="8">
    <location>
        <position position="390"/>
    </location>
    <ligand>
        <name>[4Fe-4S] cluster</name>
        <dbReference type="ChEBI" id="CHEBI:49883"/>
        <label>2</label>
    </ligand>
</feature>
<feature type="binding site" evidence="8">
    <location>
        <position position="386"/>
    </location>
    <ligand>
        <name>[4Fe-4S] cluster</name>
        <dbReference type="ChEBI" id="CHEBI:49883"/>
        <label>1</label>
    </ligand>
</feature>
<dbReference type="PROSITE" id="PS51379">
    <property type="entry name" value="4FE4S_FER_2"/>
    <property type="match status" value="2"/>
</dbReference>
<keyword evidence="8" id="KW-0472">Membrane</keyword>
<dbReference type="Pfam" id="PF13375">
    <property type="entry name" value="RnfC_N"/>
    <property type="match status" value="1"/>
</dbReference>
<dbReference type="Proteomes" id="UP000016900">
    <property type="component" value="Chromosome"/>
</dbReference>
<evidence type="ECO:0000256" key="1">
    <source>
        <dbReference type="ARBA" id="ARBA00022448"/>
    </source>
</evidence>
<feature type="binding site" evidence="8">
    <location>
        <position position="422"/>
    </location>
    <ligand>
        <name>[4Fe-4S] cluster</name>
        <dbReference type="ChEBI" id="CHEBI:49883"/>
        <label>2</label>
    </ligand>
</feature>